<evidence type="ECO:0000259" key="7">
    <source>
        <dbReference type="PROSITE" id="PS50850"/>
    </source>
</evidence>
<feature type="transmembrane region" description="Helical" evidence="6">
    <location>
        <begin position="201"/>
        <end position="219"/>
    </location>
</feature>
<dbReference type="Gene3D" id="1.20.1250.20">
    <property type="entry name" value="MFS general substrate transporter like domains"/>
    <property type="match status" value="1"/>
</dbReference>
<keyword evidence="4 6" id="KW-0472">Membrane</keyword>
<feature type="transmembrane region" description="Helical" evidence="6">
    <location>
        <begin position="168"/>
        <end position="189"/>
    </location>
</feature>
<feature type="compositionally biased region" description="Polar residues" evidence="5">
    <location>
        <begin position="1"/>
        <end position="16"/>
    </location>
</feature>
<keyword evidence="2 6" id="KW-0812">Transmembrane</keyword>
<comment type="caution">
    <text evidence="8">The sequence shown here is derived from an EMBL/GenBank/DDBJ whole genome shotgun (WGS) entry which is preliminary data.</text>
</comment>
<feature type="transmembrane region" description="Helical" evidence="6">
    <location>
        <begin position="329"/>
        <end position="350"/>
    </location>
</feature>
<dbReference type="PANTHER" id="PTHR23501:SF102">
    <property type="entry name" value="DRUG TRANSPORTER, PUTATIVE (AFU_ORTHOLOGUE AFUA_3G08530)-RELATED"/>
    <property type="match status" value="1"/>
</dbReference>
<evidence type="ECO:0000313" key="8">
    <source>
        <dbReference type="EMBL" id="KAJ7672824.1"/>
    </source>
</evidence>
<dbReference type="PANTHER" id="PTHR23501">
    <property type="entry name" value="MAJOR FACILITATOR SUPERFAMILY"/>
    <property type="match status" value="1"/>
</dbReference>
<dbReference type="PROSITE" id="PS50850">
    <property type="entry name" value="MFS"/>
    <property type="match status" value="1"/>
</dbReference>
<feature type="transmembrane region" description="Helical" evidence="6">
    <location>
        <begin position="391"/>
        <end position="410"/>
    </location>
</feature>
<feature type="transmembrane region" description="Helical" evidence="6">
    <location>
        <begin position="270"/>
        <end position="287"/>
    </location>
</feature>
<evidence type="ECO:0000256" key="1">
    <source>
        <dbReference type="ARBA" id="ARBA00004141"/>
    </source>
</evidence>
<proteinExistence type="predicted"/>
<feature type="transmembrane region" description="Helical" evidence="6">
    <location>
        <begin position="362"/>
        <end position="385"/>
    </location>
</feature>
<feature type="transmembrane region" description="Helical" evidence="6">
    <location>
        <begin position="239"/>
        <end position="258"/>
    </location>
</feature>
<comment type="subcellular location">
    <subcellularLocation>
        <location evidence="1">Membrane</location>
        <topology evidence="1">Multi-pass membrane protein</topology>
    </subcellularLocation>
</comment>
<protein>
    <submittedName>
        <fullName evidence="8">Iron permease</fullName>
    </submittedName>
</protein>
<reference evidence="8" key="1">
    <citation type="submission" date="2023-03" db="EMBL/GenBank/DDBJ databases">
        <title>Massive genome expansion in bonnet fungi (Mycena s.s.) driven by repeated elements and novel gene families across ecological guilds.</title>
        <authorList>
            <consortium name="Lawrence Berkeley National Laboratory"/>
            <person name="Harder C.B."/>
            <person name="Miyauchi S."/>
            <person name="Viragh M."/>
            <person name="Kuo A."/>
            <person name="Thoen E."/>
            <person name="Andreopoulos B."/>
            <person name="Lu D."/>
            <person name="Skrede I."/>
            <person name="Drula E."/>
            <person name="Henrissat B."/>
            <person name="Morin E."/>
            <person name="Kohler A."/>
            <person name="Barry K."/>
            <person name="LaButti K."/>
            <person name="Morin E."/>
            <person name="Salamov A."/>
            <person name="Lipzen A."/>
            <person name="Mereny Z."/>
            <person name="Hegedus B."/>
            <person name="Baldrian P."/>
            <person name="Stursova M."/>
            <person name="Weitz H."/>
            <person name="Taylor A."/>
            <person name="Grigoriev I.V."/>
            <person name="Nagy L.G."/>
            <person name="Martin F."/>
            <person name="Kauserud H."/>
        </authorList>
    </citation>
    <scope>NUCLEOTIDE SEQUENCE</scope>
    <source>
        <strain evidence="8">CBHHK067</strain>
    </source>
</reference>
<keyword evidence="9" id="KW-1185">Reference proteome</keyword>
<name>A0AAD7D0G4_MYCRO</name>
<dbReference type="Pfam" id="PF07690">
    <property type="entry name" value="MFS_1"/>
    <property type="match status" value="1"/>
</dbReference>
<dbReference type="AlphaFoldDB" id="A0AAD7D0G4"/>
<feature type="region of interest" description="Disordered" evidence="5">
    <location>
        <begin position="1"/>
        <end position="29"/>
    </location>
</feature>
<accession>A0AAD7D0G4</accession>
<feature type="transmembrane region" description="Helical" evidence="6">
    <location>
        <begin position="526"/>
        <end position="547"/>
    </location>
</feature>
<evidence type="ECO:0000313" key="9">
    <source>
        <dbReference type="Proteomes" id="UP001221757"/>
    </source>
</evidence>
<evidence type="ECO:0000256" key="3">
    <source>
        <dbReference type="ARBA" id="ARBA00022989"/>
    </source>
</evidence>
<evidence type="ECO:0000256" key="5">
    <source>
        <dbReference type="SAM" id="MobiDB-lite"/>
    </source>
</evidence>
<feature type="transmembrane region" description="Helical" evidence="6">
    <location>
        <begin position="111"/>
        <end position="129"/>
    </location>
</feature>
<dbReference type="InterPro" id="IPR011701">
    <property type="entry name" value="MFS"/>
</dbReference>
<feature type="domain" description="Major facilitator superfamily (MFS) profile" evidence="7">
    <location>
        <begin position="45"/>
        <end position="551"/>
    </location>
</feature>
<evidence type="ECO:0000256" key="6">
    <source>
        <dbReference type="SAM" id="Phobius"/>
    </source>
</evidence>
<dbReference type="GO" id="GO:0005886">
    <property type="term" value="C:plasma membrane"/>
    <property type="evidence" value="ECO:0007669"/>
    <property type="project" value="TreeGrafter"/>
</dbReference>
<dbReference type="InterPro" id="IPR020846">
    <property type="entry name" value="MFS_dom"/>
</dbReference>
<gene>
    <name evidence="8" type="ORF">B0H17DRAFT_1335131</name>
</gene>
<feature type="transmembrane region" description="Helical" evidence="6">
    <location>
        <begin position="422"/>
        <end position="442"/>
    </location>
</feature>
<sequence length="582" mass="62363">MTTPSEDLQNNRQSPSTDDHDVQTLSGSTNAAKATVPKTRAFYMSFLAIMVATFLSALDLTAVGTALPTIANALNDTKGDYIWVGSAYALSSTAFIPLSGSLADAFGRRPIMLICIAFFAIGSALAGASQNMNMLIAARAVQGIGGGGIINLAEILTADLVPLAERGLYQGLLGLIWSFASSIGPPIGGALANKGHKAWRWLFYLNLPLTGIAFVLVWTFLSVRHPEGTVRSKLANVDWIGNAIVIVGSGLAIIGLTWGGIRYPWASAEVLAPLIIGLSLLGVFGVYEAKWASRPTIPLDVVGNRTSLSGHVLLFRRTKSAYTHPPSRLLTTAAHGITSISIIYYLPVFFQACFGASPIRSAVDFLPTALITAPFAFIAGLIVTIVKKYRAVNWIGWVIMIVGFGLMSLLRQDASIGQWVGFQVVVAIGTGMIFAAPVFPLLAPLPNNRAASALALFSFTRAFFQTFGITISSTILQNMLEKKLPADFVAQFPPGFEIAFAAIPAIKLLDEPLRTQVQAAFAESMAVIWQTMIGIAGLGFLLSFLMAEVPLDTTVDESYALKEKEKFQDAEKLQKEIVTVKP</sequence>
<evidence type="ECO:0000256" key="4">
    <source>
        <dbReference type="ARBA" id="ARBA00023136"/>
    </source>
</evidence>
<dbReference type="EMBL" id="JARKIE010000165">
    <property type="protein sequence ID" value="KAJ7672824.1"/>
    <property type="molecule type" value="Genomic_DNA"/>
</dbReference>
<dbReference type="InterPro" id="IPR036259">
    <property type="entry name" value="MFS_trans_sf"/>
</dbReference>
<feature type="transmembrane region" description="Helical" evidence="6">
    <location>
        <begin position="41"/>
        <end position="61"/>
    </location>
</feature>
<keyword evidence="3 6" id="KW-1133">Transmembrane helix</keyword>
<organism evidence="8 9">
    <name type="scientific">Mycena rosella</name>
    <name type="common">Pink bonnet</name>
    <name type="synonym">Agaricus rosellus</name>
    <dbReference type="NCBI Taxonomy" id="1033263"/>
    <lineage>
        <taxon>Eukaryota</taxon>
        <taxon>Fungi</taxon>
        <taxon>Dikarya</taxon>
        <taxon>Basidiomycota</taxon>
        <taxon>Agaricomycotina</taxon>
        <taxon>Agaricomycetes</taxon>
        <taxon>Agaricomycetidae</taxon>
        <taxon>Agaricales</taxon>
        <taxon>Marasmiineae</taxon>
        <taxon>Mycenaceae</taxon>
        <taxon>Mycena</taxon>
    </lineage>
</organism>
<dbReference type="Proteomes" id="UP001221757">
    <property type="component" value="Unassembled WGS sequence"/>
</dbReference>
<evidence type="ECO:0000256" key="2">
    <source>
        <dbReference type="ARBA" id="ARBA00022692"/>
    </source>
</evidence>
<dbReference type="PRINTS" id="PR01036">
    <property type="entry name" value="TCRTETB"/>
</dbReference>
<dbReference type="GO" id="GO:0022857">
    <property type="term" value="F:transmembrane transporter activity"/>
    <property type="evidence" value="ECO:0007669"/>
    <property type="project" value="InterPro"/>
</dbReference>
<feature type="transmembrane region" description="Helical" evidence="6">
    <location>
        <begin position="81"/>
        <end position="99"/>
    </location>
</feature>
<dbReference type="SUPFAM" id="SSF103473">
    <property type="entry name" value="MFS general substrate transporter"/>
    <property type="match status" value="1"/>
</dbReference>
<feature type="transmembrane region" description="Helical" evidence="6">
    <location>
        <begin position="454"/>
        <end position="476"/>
    </location>
</feature>